<evidence type="ECO:0008006" key="4">
    <source>
        <dbReference type="Google" id="ProtNLM"/>
    </source>
</evidence>
<organism evidence="2 3">
    <name type="scientific">Athelia psychrophila</name>
    <dbReference type="NCBI Taxonomy" id="1759441"/>
    <lineage>
        <taxon>Eukaryota</taxon>
        <taxon>Fungi</taxon>
        <taxon>Dikarya</taxon>
        <taxon>Basidiomycota</taxon>
        <taxon>Agaricomycotina</taxon>
        <taxon>Agaricomycetes</taxon>
        <taxon>Agaricomycetidae</taxon>
        <taxon>Atheliales</taxon>
        <taxon>Atheliaceae</taxon>
        <taxon>Athelia</taxon>
    </lineage>
</organism>
<sequence length="732" mass="80559">MACYFTPPSLPRTPIISCSSKTGMAIPAELISSSWAAWRQPKHDAPLTPPMSAVPHSRRTPDHFSAHTVPHTMTLPPITSFVTPMTPPQSLDRRSSSSRLPPIEDAFPTRPAETDPDLYSDSDEEDSDEIMDSLAEPVESTMEDAYPDPEPQPLNDAHAPHFVDWLDNTLKRPVSFVAEKTCEMICYLWFATALPSPSPHPSHSPPQHPRTNTNTTALQLAASPAFIAFLQKVLETTQVGQSVIVLSLHYIYLLKARNCLAAAQAGSEFRIAIAALMMANKFLDDNTYTNRTWSDVSGIGLEEVNRMEREFLVGVGWECFVDGATYGKWRDLLRGLVAAKERDRRMWNGKGVRAARSSGRLGHGTPSKGYAARNGRAQPPQTRARSTSPSRFAYAFEFTAPHSISPPQPHTRSGPASSQPYSASSLHPSAYNTPSTSTSNYDHPAYADTFSPTPNPRSGCKRHATDAFSPDFRPSKAQKPTPGSLLIPEHPQTQPQRNSPLDSLQAFATMSLASSNGAPYTPESRSSSPAPGPAWNHHREPEVPHTLVAAYRAGGPVNVPQNLYYYSLAGSAHEDEEENNRRKAKLRRHQPPQQAYPTYYAPQRVQQHVQSARTSPVHYAYSAYPQPQHNYALSNPHSQPQPQPHTAALPHFHDTVWTRPNPNLPPHAHAPSHQALHSYAPSTGNGASPVPSAPFANAGPPGFHGQFYTPPPQVQQQPSPLEGYWTRGRRFS</sequence>
<feature type="compositionally biased region" description="Polar residues" evidence="1">
    <location>
        <begin position="628"/>
        <end position="638"/>
    </location>
</feature>
<dbReference type="InterPro" id="IPR013922">
    <property type="entry name" value="Cyclin_PHO80-like"/>
</dbReference>
<dbReference type="InterPro" id="IPR036915">
    <property type="entry name" value="Cyclin-like_sf"/>
</dbReference>
<dbReference type="Gene3D" id="1.10.472.10">
    <property type="entry name" value="Cyclin-like"/>
    <property type="match status" value="1"/>
</dbReference>
<dbReference type="Proteomes" id="UP000076532">
    <property type="component" value="Unassembled WGS sequence"/>
</dbReference>
<dbReference type="Pfam" id="PF08613">
    <property type="entry name" value="Cyclin"/>
    <property type="match status" value="1"/>
</dbReference>
<feature type="compositionally biased region" description="Polar residues" evidence="1">
    <location>
        <begin position="410"/>
        <end position="441"/>
    </location>
</feature>
<dbReference type="STRING" id="436010.A0A166VJI1"/>
<dbReference type="PANTHER" id="PTHR15615:SF27">
    <property type="entry name" value="PHO85 CYCLIN CLG1"/>
    <property type="match status" value="1"/>
</dbReference>
<feature type="compositionally biased region" description="Acidic residues" evidence="1">
    <location>
        <begin position="114"/>
        <end position="130"/>
    </location>
</feature>
<feature type="compositionally biased region" description="Polar residues" evidence="1">
    <location>
        <begin position="491"/>
        <end position="500"/>
    </location>
</feature>
<reference evidence="2 3" key="1">
    <citation type="journal article" date="2016" name="Mol. Biol. Evol.">
        <title>Comparative Genomics of Early-Diverging Mushroom-Forming Fungi Provides Insights into the Origins of Lignocellulose Decay Capabilities.</title>
        <authorList>
            <person name="Nagy L.G."/>
            <person name="Riley R."/>
            <person name="Tritt A."/>
            <person name="Adam C."/>
            <person name="Daum C."/>
            <person name="Floudas D."/>
            <person name="Sun H."/>
            <person name="Yadav J.S."/>
            <person name="Pangilinan J."/>
            <person name="Larsson K.H."/>
            <person name="Matsuura K."/>
            <person name="Barry K."/>
            <person name="Labutti K."/>
            <person name="Kuo R."/>
            <person name="Ohm R.A."/>
            <person name="Bhattacharya S.S."/>
            <person name="Shirouzu T."/>
            <person name="Yoshinaga Y."/>
            <person name="Martin F.M."/>
            <person name="Grigoriev I.V."/>
            <person name="Hibbett D.S."/>
        </authorList>
    </citation>
    <scope>NUCLEOTIDE SEQUENCE [LARGE SCALE GENOMIC DNA]</scope>
    <source>
        <strain evidence="2 3">CBS 109695</strain>
    </source>
</reference>
<feature type="compositionally biased region" description="Polar residues" evidence="1">
    <location>
        <begin position="379"/>
        <end position="388"/>
    </location>
</feature>
<feature type="region of interest" description="Disordered" evidence="1">
    <location>
        <begin position="628"/>
        <end position="732"/>
    </location>
</feature>
<feature type="region of interest" description="Disordered" evidence="1">
    <location>
        <begin position="348"/>
        <end position="388"/>
    </location>
</feature>
<proteinExistence type="predicted"/>
<name>A0A166VJI1_9AGAM</name>
<dbReference type="PANTHER" id="PTHR15615">
    <property type="match status" value="1"/>
</dbReference>
<dbReference type="OrthoDB" id="244495at2759"/>
<gene>
    <name evidence="2" type="ORF">FIBSPDRAFT_924845</name>
</gene>
<protein>
    <recommendedName>
        <fullName evidence="4">Cyclin-like domain-containing protein</fullName>
    </recommendedName>
</protein>
<feature type="region of interest" description="Disordered" evidence="1">
    <location>
        <begin position="514"/>
        <end position="539"/>
    </location>
</feature>
<dbReference type="SUPFAM" id="SSF47954">
    <property type="entry name" value="Cyclin-like"/>
    <property type="match status" value="1"/>
</dbReference>
<feature type="region of interest" description="Disordered" evidence="1">
    <location>
        <begin position="401"/>
        <end position="500"/>
    </location>
</feature>
<feature type="compositionally biased region" description="Polar residues" evidence="1">
    <location>
        <begin position="514"/>
        <end position="529"/>
    </location>
</feature>
<keyword evidence="3" id="KW-1185">Reference proteome</keyword>
<feature type="region of interest" description="Disordered" evidence="1">
    <location>
        <begin position="572"/>
        <end position="594"/>
    </location>
</feature>
<dbReference type="GO" id="GO:0005634">
    <property type="term" value="C:nucleus"/>
    <property type="evidence" value="ECO:0007669"/>
    <property type="project" value="TreeGrafter"/>
</dbReference>
<evidence type="ECO:0000256" key="1">
    <source>
        <dbReference type="SAM" id="MobiDB-lite"/>
    </source>
</evidence>
<accession>A0A166VJI1</accession>
<dbReference type="AlphaFoldDB" id="A0A166VJI1"/>
<dbReference type="EMBL" id="KV417484">
    <property type="protein sequence ID" value="KZP32794.1"/>
    <property type="molecule type" value="Genomic_DNA"/>
</dbReference>
<feature type="region of interest" description="Disordered" evidence="1">
    <location>
        <begin position="139"/>
        <end position="158"/>
    </location>
</feature>
<feature type="region of interest" description="Disordered" evidence="1">
    <location>
        <begin position="82"/>
        <end position="130"/>
    </location>
</feature>
<dbReference type="GO" id="GO:0000307">
    <property type="term" value="C:cyclin-dependent protein kinase holoenzyme complex"/>
    <property type="evidence" value="ECO:0007669"/>
    <property type="project" value="TreeGrafter"/>
</dbReference>
<evidence type="ECO:0000313" key="3">
    <source>
        <dbReference type="Proteomes" id="UP000076532"/>
    </source>
</evidence>
<dbReference type="GO" id="GO:0016538">
    <property type="term" value="F:cyclin-dependent protein serine/threonine kinase regulator activity"/>
    <property type="evidence" value="ECO:0007669"/>
    <property type="project" value="TreeGrafter"/>
</dbReference>
<dbReference type="CDD" id="cd20557">
    <property type="entry name" value="CYCLIN_ScPCL1-like"/>
    <property type="match status" value="1"/>
</dbReference>
<evidence type="ECO:0000313" key="2">
    <source>
        <dbReference type="EMBL" id="KZP32794.1"/>
    </source>
</evidence>
<dbReference type="GO" id="GO:0019901">
    <property type="term" value="F:protein kinase binding"/>
    <property type="evidence" value="ECO:0007669"/>
    <property type="project" value="InterPro"/>
</dbReference>